<dbReference type="EMBL" id="JAPQKS010000003">
    <property type="protein sequence ID" value="KAJ5239504.1"/>
    <property type="molecule type" value="Genomic_DNA"/>
</dbReference>
<gene>
    <name evidence="2" type="ORF">N7468_004123</name>
</gene>
<dbReference type="GeneID" id="83200723"/>
<protein>
    <submittedName>
        <fullName evidence="2">Uncharacterized protein</fullName>
    </submittedName>
</protein>
<proteinExistence type="predicted"/>
<sequence length="1023" mass="116109">MSSALNNVRGLRRALRPRPLNRFICRQYDLQSILYRPSGPLPHNLRPFTADNRLRTLSRPHLVPDKPQYAASYNISRDSAPENQWLRKTERLTPSTYLSESLEIMGYALGARPGGASNEFGISDFQTKYRIKDGRSVVRESLQTILADFIQHLAPLLSVNLDVASRHNELDSAIAHVFSRDRIRFLSERGYDVEDVISWAWIVTSESTARAVSRLFVLEADTRARRGPDAPGVPGFITLFLLRKHLDINSNTFRLLLIHSLHLITGSPLPTLEAAPSSELVQKDALETFGPKITVMTCSQLVYRLIFHARQVWTESLPIIAHAFARYLGQWDGRGDMQPVRREAKTGLAETRLNKLKTKLFNEGLWLLSYPSRTYPFRSMFLHQRAQFELLGVMASHKPVLPIMRTGYRGVAAVQLAHKKTSAERQSAELKAPSWPPWKEERLGIDSQRGNEGIHSRAISILSQMTEAGYSHRLWEDFNRILAGWDTDSSPTVQTRTMVSRARSLLNSGYEVNDPRLWPARIRATRTVREAWACFLSYQTLSLESTEAAYPTEAAYAAMAERLIRGRKLAWSEPNDHSDSLPGDGPETYPEPSSARDIIYVQTEPPTPEVFLEEMRSQGIPFSGALLALLLQTAPTFQAGLDYLRNSDLTDKQVAALCTIWQHGWQYRRHSVNAIEGIPGFIFASFIHFLCRYSEMSIHTLAREVFTPFRPQSLINARRRHGVADSYRELPRGAPVCVLSDLPADLPLKYYPGLFYHAIHLLRSSPSLSPQAWRNLIGTFEYTRMFRQRRTDEGKCLYRIIVWYATVEILGWMQSQNLGTDPEMFHNLCRAFTRAVVAGTKYPHLLSTASELRHQGSTLSENSGSLESLVDNGLFLLKKKFDSLVLPNREISSVAQRSVFTTDDLEETYFDEPTLFHTPFYSTLHAFVRALGTAGDDAGLVELLGWMSQVSASLDELADERRNGLWMREQTLQAIRLYLERPDNPSSDSDPAKVKEAYDIISRTPGWTWPSDEEIESYLSRSS</sequence>
<reference evidence="2" key="2">
    <citation type="journal article" date="2023" name="IMA Fungus">
        <title>Comparative genomic study of the Penicillium genus elucidates a diverse pangenome and 15 lateral gene transfer events.</title>
        <authorList>
            <person name="Petersen C."/>
            <person name="Sorensen T."/>
            <person name="Nielsen M.R."/>
            <person name="Sondergaard T.E."/>
            <person name="Sorensen J.L."/>
            <person name="Fitzpatrick D.A."/>
            <person name="Frisvad J.C."/>
            <person name="Nielsen K.L."/>
        </authorList>
    </citation>
    <scope>NUCLEOTIDE SEQUENCE</scope>
    <source>
        <strain evidence="2">IBT 19713</strain>
    </source>
</reference>
<dbReference type="AlphaFoldDB" id="A0A9W9P7Z8"/>
<evidence type="ECO:0000313" key="3">
    <source>
        <dbReference type="Proteomes" id="UP001150941"/>
    </source>
</evidence>
<evidence type="ECO:0000256" key="1">
    <source>
        <dbReference type="SAM" id="MobiDB-lite"/>
    </source>
</evidence>
<dbReference type="RefSeq" id="XP_058332423.1">
    <property type="nucleotide sequence ID" value="XM_058473420.1"/>
</dbReference>
<dbReference type="Proteomes" id="UP001150941">
    <property type="component" value="Unassembled WGS sequence"/>
</dbReference>
<evidence type="ECO:0000313" key="2">
    <source>
        <dbReference type="EMBL" id="KAJ5239504.1"/>
    </source>
</evidence>
<name>A0A9W9P7Z8_9EURO</name>
<organism evidence="2 3">
    <name type="scientific">Penicillium chermesinum</name>
    <dbReference type="NCBI Taxonomy" id="63820"/>
    <lineage>
        <taxon>Eukaryota</taxon>
        <taxon>Fungi</taxon>
        <taxon>Dikarya</taxon>
        <taxon>Ascomycota</taxon>
        <taxon>Pezizomycotina</taxon>
        <taxon>Eurotiomycetes</taxon>
        <taxon>Eurotiomycetidae</taxon>
        <taxon>Eurotiales</taxon>
        <taxon>Aspergillaceae</taxon>
        <taxon>Penicillium</taxon>
    </lineage>
</organism>
<accession>A0A9W9P7Z8</accession>
<keyword evidence="3" id="KW-1185">Reference proteome</keyword>
<reference evidence="2" key="1">
    <citation type="submission" date="2022-11" db="EMBL/GenBank/DDBJ databases">
        <authorList>
            <person name="Petersen C."/>
        </authorList>
    </citation>
    <scope>NUCLEOTIDE SEQUENCE</scope>
    <source>
        <strain evidence="2">IBT 19713</strain>
    </source>
</reference>
<comment type="caution">
    <text evidence="2">The sequence shown here is derived from an EMBL/GenBank/DDBJ whole genome shotgun (WGS) entry which is preliminary data.</text>
</comment>
<feature type="region of interest" description="Disordered" evidence="1">
    <location>
        <begin position="572"/>
        <end position="593"/>
    </location>
</feature>
<dbReference type="OrthoDB" id="410701at2759"/>